<name>A0ABQ7ZBJ7_BRANA</name>
<evidence type="ECO:0000313" key="1">
    <source>
        <dbReference type="EMBL" id="KAH0877609.1"/>
    </source>
</evidence>
<keyword evidence="2" id="KW-1185">Reference proteome</keyword>
<organism evidence="1 2">
    <name type="scientific">Brassica napus</name>
    <name type="common">Rape</name>
    <dbReference type="NCBI Taxonomy" id="3708"/>
    <lineage>
        <taxon>Eukaryota</taxon>
        <taxon>Viridiplantae</taxon>
        <taxon>Streptophyta</taxon>
        <taxon>Embryophyta</taxon>
        <taxon>Tracheophyta</taxon>
        <taxon>Spermatophyta</taxon>
        <taxon>Magnoliopsida</taxon>
        <taxon>eudicotyledons</taxon>
        <taxon>Gunneridae</taxon>
        <taxon>Pentapetalae</taxon>
        <taxon>rosids</taxon>
        <taxon>malvids</taxon>
        <taxon>Brassicales</taxon>
        <taxon>Brassicaceae</taxon>
        <taxon>Brassiceae</taxon>
        <taxon>Brassica</taxon>
    </lineage>
</organism>
<protein>
    <submittedName>
        <fullName evidence="1">Uncharacterized protein</fullName>
    </submittedName>
</protein>
<proteinExistence type="predicted"/>
<gene>
    <name evidence="1" type="ORF">HID58_065003</name>
</gene>
<dbReference type="EMBL" id="JAGKQM010000015">
    <property type="protein sequence ID" value="KAH0877609.1"/>
    <property type="molecule type" value="Genomic_DNA"/>
</dbReference>
<sequence>MDEYCMVMAGDWVCGEDGKWNFFVDKQQMSRMVPFREGITLSELEANVMKEFSYGGKLGSVALSYWPPSSIELATGIRTPPVLLTNDGAVGFFSRHLKVGAPMNLFAKFDAFDLGNQSSRDEYRSKGYRTPAQAMKRKMFDDVWSSGSELLREVEKVEEKIRGESLRSNEGELCETIDSDSSLADEVDDRDVRPRGYDKEFWAPFIREDNGGSDVVDKVFNAEDTTRRTYSCTTNNAFDQTVVAGGSRPFNAKTTAEAEDDVEIPEDISERILYPPITKRQAGRRRKTRIPSTGEFPVGKKTKVVTISKGLFFGGLQHRCGRSFGCGDVPDMFVSFPWCHRCYDDPRSVFVRRQTELHLFKWVEVAMAEEFEAQKVEIGKAFSELERMGGDCSALGRCLKSQFGSLEDRVCQLENDAKLRKAEECSNKRKAVVGVSRHLGVAVCVAGGLALVYKAVCG</sequence>
<reference evidence="1 2" key="1">
    <citation type="submission" date="2021-05" db="EMBL/GenBank/DDBJ databases">
        <title>Genome Assembly of Synthetic Allotetraploid Brassica napus Reveals Homoeologous Exchanges between Subgenomes.</title>
        <authorList>
            <person name="Davis J.T."/>
        </authorList>
    </citation>
    <scope>NUCLEOTIDE SEQUENCE [LARGE SCALE GENOMIC DNA]</scope>
    <source>
        <strain evidence="2">cv. Da-Ae</strain>
        <tissue evidence="1">Seedling</tissue>
    </source>
</reference>
<accession>A0ABQ7ZBJ7</accession>
<dbReference type="Proteomes" id="UP000824890">
    <property type="component" value="Unassembled WGS sequence"/>
</dbReference>
<comment type="caution">
    <text evidence="1">The sequence shown here is derived from an EMBL/GenBank/DDBJ whole genome shotgun (WGS) entry which is preliminary data.</text>
</comment>
<evidence type="ECO:0000313" key="2">
    <source>
        <dbReference type="Proteomes" id="UP000824890"/>
    </source>
</evidence>